<sequence>MVRFGIISAVLVGTATASPAFLDPRSPPTNAKSTVSCTVDDTTSTQAVQKVLDSSGVNEWLDKKLETMHGEHDWVNKLWLDSFPNDGKSPLSGCGTVGSTCDPSVYCSDYPSSQAYWAFTAVSALHSKITYVHDKLLWKGWLDGLSIDQIGKDFSVPTPDFTWLKWVAAAFSMATGGATSLGVDQGIRGMTGFAAGAFTAASTYKPSGNTIDTASVKNTLKNIVGTVGDYTSDILANATGNGDANALPDLNQNTMFTHATAQFYEDNTILLDENKDNSSFVAAFDGFTKYIEKKLVDVSLKSGYYMLLAEEHLTESECKDTYGAHWLEAKKGQYRCFYLTVPSTTSGCKKNDPTTCQSDAWMGPGKGNHHMGHEVYDKLANDYGFDIKGYYKSLIDCHLNGNGEVDMSGFKTGIPRCFYNLYVSQGTWHDTSSNTGTSSWDLLALYGF</sequence>
<evidence type="ECO:0000313" key="3">
    <source>
        <dbReference type="Proteomes" id="UP001146351"/>
    </source>
</evidence>
<feature type="signal peptide" evidence="1">
    <location>
        <begin position="1"/>
        <end position="17"/>
    </location>
</feature>
<protein>
    <submittedName>
        <fullName evidence="2">Uncharacterized protein</fullName>
    </submittedName>
</protein>
<organism evidence="2 3">
    <name type="scientific">Penicillium capsulatum</name>
    <dbReference type="NCBI Taxonomy" id="69766"/>
    <lineage>
        <taxon>Eukaryota</taxon>
        <taxon>Fungi</taxon>
        <taxon>Dikarya</taxon>
        <taxon>Ascomycota</taxon>
        <taxon>Pezizomycotina</taxon>
        <taxon>Eurotiomycetes</taxon>
        <taxon>Eurotiomycetidae</taxon>
        <taxon>Eurotiales</taxon>
        <taxon>Aspergillaceae</taxon>
        <taxon>Penicillium</taxon>
    </lineage>
</organism>
<name>A0A9W9IIP1_9EURO</name>
<dbReference type="OrthoDB" id="5099141at2759"/>
<evidence type="ECO:0000313" key="2">
    <source>
        <dbReference type="EMBL" id="KAJ5178803.1"/>
    </source>
</evidence>
<dbReference type="EMBL" id="JAPQKO010000002">
    <property type="protein sequence ID" value="KAJ5178803.1"/>
    <property type="molecule type" value="Genomic_DNA"/>
</dbReference>
<reference evidence="2" key="1">
    <citation type="submission" date="2022-11" db="EMBL/GenBank/DDBJ databases">
        <authorList>
            <person name="Petersen C."/>
        </authorList>
    </citation>
    <scope>NUCLEOTIDE SEQUENCE</scope>
    <source>
        <strain evidence="2">IBT 21917</strain>
    </source>
</reference>
<dbReference type="Proteomes" id="UP001146351">
    <property type="component" value="Unassembled WGS sequence"/>
</dbReference>
<feature type="chain" id="PRO_5040754701" evidence="1">
    <location>
        <begin position="18"/>
        <end position="448"/>
    </location>
</feature>
<keyword evidence="3" id="KW-1185">Reference proteome</keyword>
<gene>
    <name evidence="2" type="ORF">N7492_002013</name>
</gene>
<dbReference type="AlphaFoldDB" id="A0A9W9IIP1"/>
<keyword evidence="1" id="KW-0732">Signal</keyword>
<comment type="caution">
    <text evidence="2">The sequence shown here is derived from an EMBL/GenBank/DDBJ whole genome shotgun (WGS) entry which is preliminary data.</text>
</comment>
<evidence type="ECO:0000256" key="1">
    <source>
        <dbReference type="SAM" id="SignalP"/>
    </source>
</evidence>
<proteinExistence type="predicted"/>
<reference evidence="2" key="2">
    <citation type="journal article" date="2023" name="IMA Fungus">
        <title>Comparative genomic study of the Penicillium genus elucidates a diverse pangenome and 15 lateral gene transfer events.</title>
        <authorList>
            <person name="Petersen C."/>
            <person name="Sorensen T."/>
            <person name="Nielsen M.R."/>
            <person name="Sondergaard T.E."/>
            <person name="Sorensen J.L."/>
            <person name="Fitzpatrick D.A."/>
            <person name="Frisvad J.C."/>
            <person name="Nielsen K.L."/>
        </authorList>
    </citation>
    <scope>NUCLEOTIDE SEQUENCE</scope>
    <source>
        <strain evidence="2">IBT 21917</strain>
    </source>
</reference>
<accession>A0A9W9IIP1</accession>